<comment type="caution">
    <text evidence="2">The sequence shown here is derived from an EMBL/GenBank/DDBJ whole genome shotgun (WGS) entry which is preliminary data.</text>
</comment>
<accession>A0AAV4W747</accession>
<feature type="region of interest" description="Disordered" evidence="1">
    <location>
        <begin position="107"/>
        <end position="134"/>
    </location>
</feature>
<evidence type="ECO:0000313" key="3">
    <source>
        <dbReference type="Proteomes" id="UP001054945"/>
    </source>
</evidence>
<organism evidence="2 3">
    <name type="scientific">Caerostris extrusa</name>
    <name type="common">Bark spider</name>
    <name type="synonym">Caerostris bankana</name>
    <dbReference type="NCBI Taxonomy" id="172846"/>
    <lineage>
        <taxon>Eukaryota</taxon>
        <taxon>Metazoa</taxon>
        <taxon>Ecdysozoa</taxon>
        <taxon>Arthropoda</taxon>
        <taxon>Chelicerata</taxon>
        <taxon>Arachnida</taxon>
        <taxon>Araneae</taxon>
        <taxon>Araneomorphae</taxon>
        <taxon>Entelegynae</taxon>
        <taxon>Araneoidea</taxon>
        <taxon>Araneidae</taxon>
        <taxon>Caerostris</taxon>
    </lineage>
</organism>
<protein>
    <submittedName>
        <fullName evidence="2">Uncharacterized protein</fullName>
    </submittedName>
</protein>
<dbReference type="EMBL" id="BPLR01015692">
    <property type="protein sequence ID" value="GIY77885.1"/>
    <property type="molecule type" value="Genomic_DNA"/>
</dbReference>
<name>A0AAV4W747_CAEEX</name>
<reference evidence="2 3" key="1">
    <citation type="submission" date="2021-06" db="EMBL/GenBank/DDBJ databases">
        <title>Caerostris extrusa draft genome.</title>
        <authorList>
            <person name="Kono N."/>
            <person name="Arakawa K."/>
        </authorList>
    </citation>
    <scope>NUCLEOTIDE SEQUENCE [LARGE SCALE GENOMIC DNA]</scope>
</reference>
<dbReference type="AlphaFoldDB" id="A0AAV4W747"/>
<sequence length="161" mass="19230">MNPLNIASAFDTEYGFCPNISQQSHFLSEAYRIQGDKVWSNNRYGAASSSGSSFEEREQVLQQKRKRKKKKERKVDDQRQIPERRVIPGPYQLRVFMRKQHPALVHPLKRESRYFNKREKKKKKERKVDDQRQIPERRVILGPYQFGVFMREVSYPIKEGD</sequence>
<feature type="compositionally biased region" description="Basic residues" evidence="1">
    <location>
        <begin position="63"/>
        <end position="72"/>
    </location>
</feature>
<gene>
    <name evidence="2" type="ORF">CEXT_728781</name>
</gene>
<dbReference type="Proteomes" id="UP001054945">
    <property type="component" value="Unassembled WGS sequence"/>
</dbReference>
<feature type="compositionally biased region" description="Basic and acidic residues" evidence="1">
    <location>
        <begin position="73"/>
        <end position="86"/>
    </location>
</feature>
<keyword evidence="3" id="KW-1185">Reference proteome</keyword>
<feature type="region of interest" description="Disordered" evidence="1">
    <location>
        <begin position="44"/>
        <end position="86"/>
    </location>
</feature>
<evidence type="ECO:0000256" key="1">
    <source>
        <dbReference type="SAM" id="MobiDB-lite"/>
    </source>
</evidence>
<feature type="compositionally biased region" description="Basic and acidic residues" evidence="1">
    <location>
        <begin position="108"/>
        <end position="117"/>
    </location>
</feature>
<proteinExistence type="predicted"/>
<evidence type="ECO:0000313" key="2">
    <source>
        <dbReference type="EMBL" id="GIY77885.1"/>
    </source>
</evidence>